<feature type="signal peptide" evidence="7">
    <location>
        <begin position="1"/>
        <end position="22"/>
    </location>
</feature>
<evidence type="ECO:0000256" key="5">
    <source>
        <dbReference type="ARBA" id="ARBA00022807"/>
    </source>
</evidence>
<dbReference type="InterPro" id="IPR052062">
    <property type="entry name" value="Murein_DD/LD_carboxypeptidase"/>
</dbReference>
<dbReference type="SUPFAM" id="SSF54001">
    <property type="entry name" value="Cysteine proteinases"/>
    <property type="match status" value="1"/>
</dbReference>
<dbReference type="GO" id="GO:0008234">
    <property type="term" value="F:cysteine-type peptidase activity"/>
    <property type="evidence" value="ECO:0007669"/>
    <property type="project" value="UniProtKB-KW"/>
</dbReference>
<dbReference type="PROSITE" id="PS51935">
    <property type="entry name" value="NLPC_P60"/>
    <property type="match status" value="1"/>
</dbReference>
<keyword evidence="10" id="KW-1185">Reference proteome</keyword>
<dbReference type="AlphaFoldDB" id="A0AAU0N286"/>
<feature type="region of interest" description="Disordered" evidence="6">
    <location>
        <begin position="24"/>
        <end position="56"/>
    </location>
</feature>
<feature type="compositionally biased region" description="Low complexity" evidence="6">
    <location>
        <begin position="30"/>
        <end position="56"/>
    </location>
</feature>
<evidence type="ECO:0000256" key="2">
    <source>
        <dbReference type="ARBA" id="ARBA00022670"/>
    </source>
</evidence>
<dbReference type="InterPro" id="IPR038765">
    <property type="entry name" value="Papain-like_cys_pep_sf"/>
</dbReference>
<dbReference type="RefSeq" id="WP_318954815.1">
    <property type="nucleotide sequence ID" value="NZ_CP137555.1"/>
</dbReference>
<keyword evidence="3 7" id="KW-0732">Signal</keyword>
<dbReference type="Proteomes" id="UP001302477">
    <property type="component" value="Chromosome"/>
</dbReference>
<dbReference type="GO" id="GO:0006508">
    <property type="term" value="P:proteolysis"/>
    <property type="evidence" value="ECO:0007669"/>
    <property type="project" value="UniProtKB-KW"/>
</dbReference>
<evidence type="ECO:0000259" key="8">
    <source>
        <dbReference type="PROSITE" id="PS51935"/>
    </source>
</evidence>
<protein>
    <submittedName>
        <fullName evidence="9">NlpC/P60 family protein</fullName>
    </submittedName>
</protein>
<gene>
    <name evidence="9" type="ORF">R5R33_04310</name>
</gene>
<dbReference type="KEGG" id="mpaf:R5R33_04310"/>
<dbReference type="Gene3D" id="3.90.1720.10">
    <property type="entry name" value="endopeptidase domain like (from Nostoc punctiforme)"/>
    <property type="match status" value="1"/>
</dbReference>
<sequence length="187" mass="21298">MNKRLLLPILFAIATTAGCSMAPYQHSSDDGASSSAHSSQQPNQQPIQAQSKQATQVPYSDLVKASLYRQHREWKGTRYQLGGMSKRGIDCSALVYLTYRDHMGIQLPRTTELQALEGREIKRDDLRAGDLVFFRTGRRGRHVGIYIEDGKFFHASASKGVTISHMADYYWKNRYWRARRLDLTDGK</sequence>
<dbReference type="PROSITE" id="PS51257">
    <property type="entry name" value="PROKAR_LIPOPROTEIN"/>
    <property type="match status" value="1"/>
</dbReference>
<evidence type="ECO:0000313" key="10">
    <source>
        <dbReference type="Proteomes" id="UP001302477"/>
    </source>
</evidence>
<keyword evidence="4" id="KW-0378">Hydrolase</keyword>
<keyword evidence="2" id="KW-0645">Protease</keyword>
<evidence type="ECO:0000256" key="4">
    <source>
        <dbReference type="ARBA" id="ARBA00022801"/>
    </source>
</evidence>
<evidence type="ECO:0000256" key="7">
    <source>
        <dbReference type="SAM" id="SignalP"/>
    </source>
</evidence>
<comment type="similarity">
    <text evidence="1">Belongs to the peptidase C40 family.</text>
</comment>
<dbReference type="PANTHER" id="PTHR47360:SF1">
    <property type="entry name" value="ENDOPEPTIDASE NLPC-RELATED"/>
    <property type="match status" value="1"/>
</dbReference>
<accession>A0AAU0N286</accession>
<dbReference type="InterPro" id="IPR000064">
    <property type="entry name" value="NLP_P60_dom"/>
</dbReference>
<feature type="domain" description="NlpC/P60" evidence="8">
    <location>
        <begin position="61"/>
        <end position="182"/>
    </location>
</feature>
<dbReference type="PANTHER" id="PTHR47360">
    <property type="entry name" value="MUREIN DD-ENDOPEPTIDASE MEPS/MUREIN LD-CARBOXYPEPTIDASE"/>
    <property type="match status" value="1"/>
</dbReference>
<keyword evidence="5" id="KW-0788">Thiol protease</keyword>
<evidence type="ECO:0000256" key="3">
    <source>
        <dbReference type="ARBA" id="ARBA00022729"/>
    </source>
</evidence>
<evidence type="ECO:0000313" key="9">
    <source>
        <dbReference type="EMBL" id="WOX06358.1"/>
    </source>
</evidence>
<dbReference type="EMBL" id="CP137555">
    <property type="protein sequence ID" value="WOX06358.1"/>
    <property type="molecule type" value="Genomic_DNA"/>
</dbReference>
<organism evidence="9 10">
    <name type="scientific">Microbulbifer pacificus</name>
    <dbReference type="NCBI Taxonomy" id="407164"/>
    <lineage>
        <taxon>Bacteria</taxon>
        <taxon>Pseudomonadati</taxon>
        <taxon>Pseudomonadota</taxon>
        <taxon>Gammaproteobacteria</taxon>
        <taxon>Cellvibrionales</taxon>
        <taxon>Microbulbiferaceae</taxon>
        <taxon>Microbulbifer</taxon>
    </lineage>
</organism>
<feature type="chain" id="PRO_5043344818" evidence="7">
    <location>
        <begin position="23"/>
        <end position="187"/>
    </location>
</feature>
<reference evidence="9 10" key="1">
    <citation type="submission" date="2023-10" db="EMBL/GenBank/DDBJ databases">
        <title>Description of Microbulbifer bruguierae sp. nov., isolated from the sediments of mangrove plant Bruguiera sexangula and comparative genomic analyses of the genus Microbulbifer.</title>
        <authorList>
            <person name="Long M."/>
        </authorList>
    </citation>
    <scope>NUCLEOTIDE SEQUENCE [LARGE SCALE GENOMIC DNA]</scope>
    <source>
        <strain evidence="9 10">SPO729</strain>
    </source>
</reference>
<name>A0AAU0N286_9GAMM</name>
<dbReference type="Pfam" id="PF00877">
    <property type="entry name" value="NLPC_P60"/>
    <property type="match status" value="1"/>
</dbReference>
<proteinExistence type="inferred from homology"/>
<evidence type="ECO:0000256" key="6">
    <source>
        <dbReference type="SAM" id="MobiDB-lite"/>
    </source>
</evidence>
<evidence type="ECO:0000256" key="1">
    <source>
        <dbReference type="ARBA" id="ARBA00007074"/>
    </source>
</evidence>